<evidence type="ECO:0000313" key="14">
    <source>
        <dbReference type="EMBL" id="MEQ2282175.1"/>
    </source>
</evidence>
<dbReference type="EMBL" id="JAHRIP010006632">
    <property type="protein sequence ID" value="MEQ2282175.1"/>
    <property type="molecule type" value="Genomic_DNA"/>
</dbReference>
<evidence type="ECO:0000256" key="10">
    <source>
        <dbReference type="ARBA" id="ARBA00023242"/>
    </source>
</evidence>
<keyword evidence="4" id="KW-0479">Metal-binding</keyword>
<keyword evidence="6" id="KW-0862">Zinc</keyword>
<evidence type="ECO:0000256" key="1">
    <source>
        <dbReference type="ARBA" id="ARBA00004604"/>
    </source>
</evidence>
<evidence type="ECO:0000256" key="12">
    <source>
        <dbReference type="SAM" id="Phobius"/>
    </source>
</evidence>
<name>A0ABV0XL29_9TELE</name>
<proteinExistence type="inferred from homology"/>
<feature type="transmembrane region" description="Helical" evidence="12">
    <location>
        <begin position="151"/>
        <end position="172"/>
    </location>
</feature>
<evidence type="ECO:0000256" key="3">
    <source>
        <dbReference type="ARBA" id="ARBA00018994"/>
    </source>
</evidence>
<sequence>AEYREPCAQCSAVDWGISDEGRFYCRSCHNVIERTREVMDMSFTRDSNRISWISSKSRTRKTDRGNVWMLCEVFQFILKNQADALLRLGVSPGFKDDVLCQLWRLYLQKSQQAYTRNPVNSLKFKWVSFLFINHFVDFYFFKIIFSHNFFYLFSDFCHIFTYLFLLFFDTFFT</sequence>
<keyword evidence="9" id="KW-0804">Transcription</keyword>
<dbReference type="Pfam" id="PF11781">
    <property type="entry name" value="Zn_ribbon_RRN7"/>
    <property type="match status" value="1"/>
</dbReference>
<keyword evidence="15" id="KW-1185">Reference proteome</keyword>
<keyword evidence="7" id="KW-0805">Transcription regulation</keyword>
<dbReference type="InterPro" id="IPR021752">
    <property type="entry name" value="TF_Rrn7_Zf"/>
</dbReference>
<keyword evidence="10" id="KW-0539">Nucleus</keyword>
<evidence type="ECO:0000259" key="13">
    <source>
        <dbReference type="Pfam" id="PF11781"/>
    </source>
</evidence>
<comment type="caution">
    <text evidence="14">The sequence shown here is derived from an EMBL/GenBank/DDBJ whole genome shotgun (WGS) entry which is preliminary data.</text>
</comment>
<evidence type="ECO:0000256" key="6">
    <source>
        <dbReference type="ARBA" id="ARBA00022833"/>
    </source>
</evidence>
<comment type="similarity">
    <text evidence="2">Belongs to the RRN7/TAF1B family.</text>
</comment>
<keyword evidence="12" id="KW-0472">Membrane</keyword>
<accession>A0ABV0XL29</accession>
<feature type="domain" description="RRN7-type" evidence="13">
    <location>
        <begin position="2"/>
        <end position="33"/>
    </location>
</feature>
<gene>
    <name evidence="14" type="ORF">AMECASPLE_037859</name>
</gene>
<evidence type="ECO:0000256" key="4">
    <source>
        <dbReference type="ARBA" id="ARBA00022723"/>
    </source>
</evidence>
<organism evidence="14 15">
    <name type="scientific">Ameca splendens</name>
    <dbReference type="NCBI Taxonomy" id="208324"/>
    <lineage>
        <taxon>Eukaryota</taxon>
        <taxon>Metazoa</taxon>
        <taxon>Chordata</taxon>
        <taxon>Craniata</taxon>
        <taxon>Vertebrata</taxon>
        <taxon>Euteleostomi</taxon>
        <taxon>Actinopterygii</taxon>
        <taxon>Neopterygii</taxon>
        <taxon>Teleostei</taxon>
        <taxon>Neoteleostei</taxon>
        <taxon>Acanthomorphata</taxon>
        <taxon>Ovalentaria</taxon>
        <taxon>Atherinomorphae</taxon>
        <taxon>Cyprinodontiformes</taxon>
        <taxon>Goodeidae</taxon>
        <taxon>Ameca</taxon>
    </lineage>
</organism>
<evidence type="ECO:0000256" key="9">
    <source>
        <dbReference type="ARBA" id="ARBA00023163"/>
    </source>
</evidence>
<keyword evidence="12" id="KW-1133">Transmembrane helix</keyword>
<keyword evidence="5" id="KW-0863">Zinc-finger</keyword>
<comment type="subcellular location">
    <subcellularLocation>
        <location evidence="1">Nucleus</location>
        <location evidence="1">Nucleolus</location>
    </subcellularLocation>
</comment>
<keyword evidence="8" id="KW-0238">DNA-binding</keyword>
<evidence type="ECO:0000256" key="7">
    <source>
        <dbReference type="ARBA" id="ARBA00023015"/>
    </source>
</evidence>
<evidence type="ECO:0000256" key="5">
    <source>
        <dbReference type="ARBA" id="ARBA00022771"/>
    </source>
</evidence>
<protein>
    <recommendedName>
        <fullName evidence="3">TATA box-binding protein-associated factor RNA polymerase I subunit B</fullName>
    </recommendedName>
    <alternativeName>
        <fullName evidence="11">TATA box-binding protein-associated factor 1B</fullName>
    </alternativeName>
</protein>
<dbReference type="InterPro" id="IPR033599">
    <property type="entry name" value="TAF1B/Rrn7"/>
</dbReference>
<dbReference type="Proteomes" id="UP001469553">
    <property type="component" value="Unassembled WGS sequence"/>
</dbReference>
<evidence type="ECO:0000256" key="8">
    <source>
        <dbReference type="ARBA" id="ARBA00023125"/>
    </source>
</evidence>
<reference evidence="14 15" key="1">
    <citation type="submission" date="2021-06" db="EMBL/GenBank/DDBJ databases">
        <authorList>
            <person name="Palmer J.M."/>
        </authorList>
    </citation>
    <scope>NUCLEOTIDE SEQUENCE [LARGE SCALE GENOMIC DNA]</scope>
    <source>
        <strain evidence="14 15">AS_MEX2019</strain>
        <tissue evidence="14">Muscle</tissue>
    </source>
</reference>
<keyword evidence="12" id="KW-0812">Transmembrane</keyword>
<dbReference type="PANTHER" id="PTHR31576">
    <property type="entry name" value="TATA BOX-BINDING PROTEIN-ASSOCIATED FACTOR RNA POLYMERASE I SUBUNIT B"/>
    <property type="match status" value="1"/>
</dbReference>
<dbReference type="PANTHER" id="PTHR31576:SF2">
    <property type="entry name" value="TATA BOX-BINDING PROTEIN-ASSOCIATED FACTOR RNA POLYMERASE I SUBUNIT B"/>
    <property type="match status" value="1"/>
</dbReference>
<evidence type="ECO:0000313" key="15">
    <source>
        <dbReference type="Proteomes" id="UP001469553"/>
    </source>
</evidence>
<evidence type="ECO:0000256" key="2">
    <source>
        <dbReference type="ARBA" id="ARBA00006899"/>
    </source>
</evidence>
<feature type="non-terminal residue" evidence="14">
    <location>
        <position position="1"/>
    </location>
</feature>
<evidence type="ECO:0000256" key="11">
    <source>
        <dbReference type="ARBA" id="ARBA00032500"/>
    </source>
</evidence>